<dbReference type="OrthoDB" id="9789567at2"/>
<name>A0A4U1JMR5_RHOCA</name>
<dbReference type="AlphaFoldDB" id="A0A4U1JMR5"/>
<accession>A0A4U1JMR5</accession>
<dbReference type="Proteomes" id="UP000310597">
    <property type="component" value="Unassembled WGS sequence"/>
</dbReference>
<protein>
    <recommendedName>
        <fullName evidence="3">7-cyano-7-deazaguanine synthase (Queuosine biosynthesis)</fullName>
    </recommendedName>
</protein>
<evidence type="ECO:0000313" key="2">
    <source>
        <dbReference type="Proteomes" id="UP000310597"/>
    </source>
</evidence>
<dbReference type="EMBL" id="SWJZ01000134">
    <property type="protein sequence ID" value="TKD13455.1"/>
    <property type="molecule type" value="Genomic_DNA"/>
</dbReference>
<dbReference type="Gene3D" id="3.40.50.620">
    <property type="entry name" value="HUPs"/>
    <property type="match status" value="1"/>
</dbReference>
<gene>
    <name evidence="1" type="ORF">FBT96_19550</name>
</gene>
<dbReference type="RefSeq" id="WP_136909619.1">
    <property type="nucleotide sequence ID" value="NZ_SWJZ01000134.1"/>
</dbReference>
<organism evidence="1 2">
    <name type="scientific">Rhodobacter capsulatus</name>
    <name type="common">Rhodopseudomonas capsulata</name>
    <dbReference type="NCBI Taxonomy" id="1061"/>
    <lineage>
        <taxon>Bacteria</taxon>
        <taxon>Pseudomonadati</taxon>
        <taxon>Pseudomonadota</taxon>
        <taxon>Alphaproteobacteria</taxon>
        <taxon>Rhodobacterales</taxon>
        <taxon>Rhodobacter group</taxon>
        <taxon>Rhodobacter</taxon>
    </lineage>
</organism>
<dbReference type="InterPro" id="IPR049676">
    <property type="entry name" value="QatC"/>
</dbReference>
<evidence type="ECO:0008006" key="3">
    <source>
        <dbReference type="Google" id="ProtNLM"/>
    </source>
</evidence>
<dbReference type="SUPFAM" id="SSF52402">
    <property type="entry name" value="Adenine nucleotide alpha hydrolases-like"/>
    <property type="match status" value="1"/>
</dbReference>
<dbReference type="InterPro" id="IPR014729">
    <property type="entry name" value="Rossmann-like_a/b/a_fold"/>
</dbReference>
<dbReference type="NCBIfam" id="NF041925">
    <property type="entry name" value="QatC"/>
    <property type="match status" value="1"/>
</dbReference>
<proteinExistence type="predicted"/>
<evidence type="ECO:0000313" key="1">
    <source>
        <dbReference type="EMBL" id="TKD13455.1"/>
    </source>
</evidence>
<sequence length="452" mass="49410">MKGRQVITLKLGPEDKPSSTLADNTSYPFDMLDADARLDFGLGQAMDDLADLGIVPSETAIDLSLISVALTAADTRISRDAHAQDGWSRELGLDVPVSDPVLWRRVEPLLAKMLNFLTGDRWTLQFRARPSAYSKLSAPASKLRLGSALEVCLFSGGLDSFIGAIDLCAVGKAPLLISHYWDGETSKSQTHCREALEGQYSTLGIRHVRARIGFGHDVLGTGSSENTLRGRSFLFFSLAVLAADALGGDQIVHVPENGLISLNVPLDPLRLGALSTRTTHPYYMARFNELLVALGLKVKLVNPYAFKTKGEMIRECRAQSFIAKEAANTMSCSSPSKARWQGEAPKHCGYCVPCLIRRASMLAGLGNDSTDYSIPDLKARDLDSSEAEGMHIRSFQRAIARLRKRPAKARLDIYLPGPLIDHPDRLADYEKVYRTGIAEVEALLCGVRARPL</sequence>
<comment type="caution">
    <text evidence="1">The sequence shown here is derived from an EMBL/GenBank/DDBJ whole genome shotgun (WGS) entry which is preliminary data.</text>
</comment>
<reference evidence="1 2" key="1">
    <citation type="submission" date="2019-04" db="EMBL/GenBank/DDBJ databases">
        <title>Draft Whole-Genome sequence of the purple photosynthetic bacterium Rhodobacter capsulatus SP108 with an indigenous class A beta-lactamase.</title>
        <authorList>
            <person name="Robertson S."/>
            <person name="Meyer T.E."/>
            <person name="Kyndt J.A."/>
        </authorList>
    </citation>
    <scope>NUCLEOTIDE SEQUENCE [LARGE SCALE GENOMIC DNA]</scope>
    <source>
        <strain evidence="1 2">SP108</strain>
    </source>
</reference>